<dbReference type="EMBL" id="JADFTS010000003">
    <property type="protein sequence ID" value="KAF9612726.1"/>
    <property type="molecule type" value="Genomic_DNA"/>
</dbReference>
<reference evidence="6 7" key="1">
    <citation type="submission" date="2020-10" db="EMBL/GenBank/DDBJ databases">
        <title>The Coptis chinensis genome and diversification of protoberbering-type alkaloids.</title>
        <authorList>
            <person name="Wang B."/>
            <person name="Shu S."/>
            <person name="Song C."/>
            <person name="Liu Y."/>
        </authorList>
    </citation>
    <scope>NUCLEOTIDE SEQUENCE [LARGE SCALE GENOMIC DNA]</scope>
    <source>
        <strain evidence="6">HL-2020</strain>
        <tissue evidence="6">Leaf</tissue>
    </source>
</reference>
<comment type="caution">
    <text evidence="6">The sequence shown here is derived from an EMBL/GenBank/DDBJ whole genome shotgun (WGS) entry which is preliminary data.</text>
</comment>
<dbReference type="Gene3D" id="3.20.20.80">
    <property type="entry name" value="Glycosidases"/>
    <property type="match status" value="1"/>
</dbReference>
<dbReference type="SUPFAM" id="SSF51445">
    <property type="entry name" value="(Trans)glycosidases"/>
    <property type="match status" value="1"/>
</dbReference>
<dbReference type="GO" id="GO:0005975">
    <property type="term" value="P:carbohydrate metabolic process"/>
    <property type="evidence" value="ECO:0007669"/>
    <property type="project" value="InterPro"/>
</dbReference>
<evidence type="ECO:0000313" key="6">
    <source>
        <dbReference type="EMBL" id="KAF9612726.1"/>
    </source>
</evidence>
<sequence>MEKSEVESLRLEVSDLRAIAQSEKVELDTLKAQLVTLSLDRTSAVNEAAGLRHEVDDLKKKAAAANTLAARCKATAMEAREAYLAIRAEIEELEARYGDLPEVPAHGPAIDRQVDSLEVRNLGYNSVFSYENKVEASTWIPVWLKFIPSISFRTDNEPFKVAMERFTKKFINTMKAEELFESQGGPIILAQNELANLEADLYLLNLNSQIENEYGPGPLA</sequence>
<dbReference type="Gene3D" id="1.10.287.1490">
    <property type="match status" value="1"/>
</dbReference>
<name>A0A835I8G3_9MAGN</name>
<dbReference type="EC" id="3.2.1.23" evidence="3"/>
<dbReference type="Proteomes" id="UP000631114">
    <property type="component" value="Unassembled WGS sequence"/>
</dbReference>
<organism evidence="6 7">
    <name type="scientific">Coptis chinensis</name>
    <dbReference type="NCBI Taxonomy" id="261450"/>
    <lineage>
        <taxon>Eukaryota</taxon>
        <taxon>Viridiplantae</taxon>
        <taxon>Streptophyta</taxon>
        <taxon>Embryophyta</taxon>
        <taxon>Tracheophyta</taxon>
        <taxon>Spermatophyta</taxon>
        <taxon>Magnoliopsida</taxon>
        <taxon>Ranunculales</taxon>
        <taxon>Ranunculaceae</taxon>
        <taxon>Coptidoideae</taxon>
        <taxon>Coptis</taxon>
    </lineage>
</organism>
<keyword evidence="7" id="KW-1185">Reference proteome</keyword>
<dbReference type="InterPro" id="IPR001944">
    <property type="entry name" value="Glycoside_Hdrlase_35"/>
</dbReference>
<feature type="domain" description="Glycoside hydrolase 35 catalytic" evidence="5">
    <location>
        <begin position="140"/>
        <end position="193"/>
    </location>
</feature>
<evidence type="ECO:0000259" key="5">
    <source>
        <dbReference type="Pfam" id="PF01301"/>
    </source>
</evidence>
<keyword evidence="4" id="KW-0175">Coiled coil</keyword>
<evidence type="ECO:0000256" key="4">
    <source>
        <dbReference type="SAM" id="Coils"/>
    </source>
</evidence>
<protein>
    <recommendedName>
        <fullName evidence="3">beta-galactosidase</fullName>
        <ecNumber evidence="3">3.2.1.23</ecNumber>
    </recommendedName>
</protein>
<dbReference type="InterPro" id="IPR017853">
    <property type="entry name" value="GH"/>
</dbReference>
<dbReference type="Pfam" id="PF01301">
    <property type="entry name" value="Glyco_hydro_35"/>
    <property type="match status" value="1"/>
</dbReference>
<evidence type="ECO:0000256" key="1">
    <source>
        <dbReference type="ARBA" id="ARBA00001412"/>
    </source>
</evidence>
<comment type="catalytic activity">
    <reaction evidence="1">
        <text>Hydrolysis of terminal non-reducing beta-D-galactose residues in beta-D-galactosides.</text>
        <dbReference type="EC" id="3.2.1.23"/>
    </reaction>
</comment>
<evidence type="ECO:0000256" key="3">
    <source>
        <dbReference type="ARBA" id="ARBA00012756"/>
    </source>
</evidence>
<dbReference type="InterPro" id="IPR031330">
    <property type="entry name" value="Gly_Hdrlase_35_cat"/>
</dbReference>
<proteinExistence type="inferred from homology"/>
<gene>
    <name evidence="6" type="ORF">IFM89_003268</name>
</gene>
<dbReference type="AlphaFoldDB" id="A0A835I8G3"/>
<accession>A0A835I8G3</accession>
<feature type="coiled-coil region" evidence="4">
    <location>
        <begin position="13"/>
        <end position="96"/>
    </location>
</feature>
<evidence type="ECO:0000313" key="7">
    <source>
        <dbReference type="Proteomes" id="UP000631114"/>
    </source>
</evidence>
<evidence type="ECO:0000256" key="2">
    <source>
        <dbReference type="ARBA" id="ARBA00009809"/>
    </source>
</evidence>
<comment type="similarity">
    <text evidence="2">Belongs to the glycosyl hydrolase 35 family.</text>
</comment>
<dbReference type="GO" id="GO:0004565">
    <property type="term" value="F:beta-galactosidase activity"/>
    <property type="evidence" value="ECO:0007669"/>
    <property type="project" value="UniProtKB-EC"/>
</dbReference>
<dbReference type="PANTHER" id="PTHR23421">
    <property type="entry name" value="BETA-GALACTOSIDASE RELATED"/>
    <property type="match status" value="1"/>
</dbReference>
<dbReference type="OrthoDB" id="1657402at2759"/>